<gene>
    <name evidence="1" type="ORF">ACJMK2_025854</name>
</gene>
<dbReference type="EMBL" id="JBJQND010000002">
    <property type="protein sequence ID" value="KAL3885818.1"/>
    <property type="molecule type" value="Genomic_DNA"/>
</dbReference>
<dbReference type="Proteomes" id="UP001634394">
    <property type="component" value="Unassembled WGS sequence"/>
</dbReference>
<evidence type="ECO:0000313" key="2">
    <source>
        <dbReference type="Proteomes" id="UP001634394"/>
    </source>
</evidence>
<sequence length="87" mass="9787">MKQTCYLHIFILIFCNSNRCYNMKTVHLLALSLLLVLVYTGNNVGAICIYNQTVNACSGTCDGSNEYCGFHDMGDHWMCMCMNAHHG</sequence>
<proteinExistence type="predicted"/>
<dbReference type="AlphaFoldDB" id="A0ABD3XLD5"/>
<comment type="caution">
    <text evidence="1">The sequence shown here is derived from an EMBL/GenBank/DDBJ whole genome shotgun (WGS) entry which is preliminary data.</text>
</comment>
<accession>A0ABD3XLD5</accession>
<organism evidence="1 2">
    <name type="scientific">Sinanodonta woodiana</name>
    <name type="common">Chinese pond mussel</name>
    <name type="synonym">Anodonta woodiana</name>
    <dbReference type="NCBI Taxonomy" id="1069815"/>
    <lineage>
        <taxon>Eukaryota</taxon>
        <taxon>Metazoa</taxon>
        <taxon>Spiralia</taxon>
        <taxon>Lophotrochozoa</taxon>
        <taxon>Mollusca</taxon>
        <taxon>Bivalvia</taxon>
        <taxon>Autobranchia</taxon>
        <taxon>Heteroconchia</taxon>
        <taxon>Palaeoheterodonta</taxon>
        <taxon>Unionida</taxon>
        <taxon>Unionoidea</taxon>
        <taxon>Unionidae</taxon>
        <taxon>Unioninae</taxon>
        <taxon>Sinanodonta</taxon>
    </lineage>
</organism>
<protein>
    <submittedName>
        <fullName evidence="1">Uncharacterized protein</fullName>
    </submittedName>
</protein>
<name>A0ABD3XLD5_SINWO</name>
<evidence type="ECO:0000313" key="1">
    <source>
        <dbReference type="EMBL" id="KAL3885818.1"/>
    </source>
</evidence>
<keyword evidence="2" id="KW-1185">Reference proteome</keyword>
<reference evidence="1 2" key="1">
    <citation type="submission" date="2024-11" db="EMBL/GenBank/DDBJ databases">
        <title>Chromosome-level genome assembly of the freshwater bivalve Anodonta woodiana.</title>
        <authorList>
            <person name="Chen X."/>
        </authorList>
    </citation>
    <scope>NUCLEOTIDE SEQUENCE [LARGE SCALE GENOMIC DNA]</scope>
    <source>
        <strain evidence="1">MN2024</strain>
        <tissue evidence="1">Gills</tissue>
    </source>
</reference>